<reference evidence="2" key="2">
    <citation type="journal article" date="2015" name="Data Brief">
        <title>Shoot transcriptome of the giant reed, Arundo donax.</title>
        <authorList>
            <person name="Barrero R.A."/>
            <person name="Guerrero F.D."/>
            <person name="Moolhuijzen P."/>
            <person name="Goolsby J.A."/>
            <person name="Tidwell J."/>
            <person name="Bellgard S.E."/>
            <person name="Bellgard M.I."/>
        </authorList>
    </citation>
    <scope>NUCLEOTIDE SEQUENCE</scope>
    <source>
        <tissue evidence="2">Shoot tissue taken approximately 20 cm above the soil surface</tissue>
    </source>
</reference>
<keyword evidence="1" id="KW-0812">Transmembrane</keyword>
<dbReference type="EMBL" id="GBRH01175604">
    <property type="protein sequence ID" value="JAE22292.1"/>
    <property type="molecule type" value="Transcribed_RNA"/>
</dbReference>
<keyword evidence="1" id="KW-1133">Transmembrane helix</keyword>
<evidence type="ECO:0000313" key="2">
    <source>
        <dbReference type="EMBL" id="JAE22292.1"/>
    </source>
</evidence>
<keyword evidence="1" id="KW-0472">Membrane</keyword>
<evidence type="ECO:0000256" key="1">
    <source>
        <dbReference type="SAM" id="Phobius"/>
    </source>
</evidence>
<proteinExistence type="predicted"/>
<sequence>MARWARREIGLGILGNFFLCALVLVLCVF</sequence>
<reference evidence="2" key="1">
    <citation type="submission" date="2014-09" db="EMBL/GenBank/DDBJ databases">
        <authorList>
            <person name="Magalhaes I.L.F."/>
            <person name="Oliveira U."/>
            <person name="Santos F.R."/>
            <person name="Vidigal T.H.D.A."/>
            <person name="Brescovit A.D."/>
            <person name="Santos A.J."/>
        </authorList>
    </citation>
    <scope>NUCLEOTIDE SEQUENCE</scope>
    <source>
        <tissue evidence="2">Shoot tissue taken approximately 20 cm above the soil surface</tissue>
    </source>
</reference>
<organism evidence="2">
    <name type="scientific">Arundo donax</name>
    <name type="common">Giant reed</name>
    <name type="synonym">Donax arundinaceus</name>
    <dbReference type="NCBI Taxonomy" id="35708"/>
    <lineage>
        <taxon>Eukaryota</taxon>
        <taxon>Viridiplantae</taxon>
        <taxon>Streptophyta</taxon>
        <taxon>Embryophyta</taxon>
        <taxon>Tracheophyta</taxon>
        <taxon>Spermatophyta</taxon>
        <taxon>Magnoliopsida</taxon>
        <taxon>Liliopsida</taxon>
        <taxon>Poales</taxon>
        <taxon>Poaceae</taxon>
        <taxon>PACMAD clade</taxon>
        <taxon>Arundinoideae</taxon>
        <taxon>Arundineae</taxon>
        <taxon>Arundo</taxon>
    </lineage>
</organism>
<dbReference type="AlphaFoldDB" id="A0A0A9GCR3"/>
<protein>
    <submittedName>
        <fullName evidence="2">Uncharacterized protein</fullName>
    </submittedName>
</protein>
<accession>A0A0A9GCR3</accession>
<feature type="transmembrane region" description="Helical" evidence="1">
    <location>
        <begin position="9"/>
        <end position="28"/>
    </location>
</feature>
<name>A0A0A9GCR3_ARUDO</name>